<feature type="domain" description="HTH psq-type" evidence="3">
    <location>
        <begin position="12"/>
        <end position="48"/>
    </location>
</feature>
<evidence type="ECO:0000256" key="2">
    <source>
        <dbReference type="SAM" id="MobiDB-lite"/>
    </source>
</evidence>
<keyword evidence="6" id="KW-1185">Reference proteome</keyword>
<sequence>MMAPRTLPIQIKLELIKDSEQGDSTAVLADRYKVHPNTVLRILKNKNQWKEAANKNVSEIENNEHRIVDNRKENNLETNHIRIKDVNNLSVSYDNHQDQTHQRTKKMSFRKKKSNSISKSKSTLNDLHQNDPHSELNASHLTTKVFQKHAEQAHNSNNDITMMLMMRNSSADYQSSCATLTKLSNCRRRNANTVIEETRVLNDHDFSLHREQEMILAFRKFFRYIDRIEELALEFDPEFTEAFKFTRNLNRSSLRYRYLLYELEKQYRQRSIALNSANSYRCNRSDENVAMEFCKLIQTGISMAS</sequence>
<dbReference type="Pfam" id="PF04218">
    <property type="entry name" value="CENP-B_N"/>
    <property type="match status" value="1"/>
</dbReference>
<reference evidence="6" key="1">
    <citation type="journal article" date="2020" name="PLoS Negl. Trop. Dis.">
        <title>High-quality nuclear genome for Sarcoptes scabiei-A critical resource for a neglected parasite.</title>
        <authorList>
            <person name="Korhonen P.K."/>
            <person name="Gasser R.B."/>
            <person name="Ma G."/>
            <person name="Wang T."/>
            <person name="Stroehlein A.J."/>
            <person name="Young N.D."/>
            <person name="Ang C.S."/>
            <person name="Fernando D.D."/>
            <person name="Lu H.C."/>
            <person name="Taylor S."/>
            <person name="Reynolds S.L."/>
            <person name="Mofiz E."/>
            <person name="Najaraj S.H."/>
            <person name="Gowda H."/>
            <person name="Madugundu A."/>
            <person name="Renuse S."/>
            <person name="Holt D."/>
            <person name="Pandey A."/>
            <person name="Papenfuss A.T."/>
            <person name="Fischer K."/>
        </authorList>
    </citation>
    <scope>NUCLEOTIDE SEQUENCE [LARGE SCALE GENOMIC DNA]</scope>
</reference>
<evidence type="ECO:0000259" key="3">
    <source>
        <dbReference type="Pfam" id="PF04218"/>
    </source>
</evidence>
<feature type="compositionally biased region" description="Basic residues" evidence="2">
    <location>
        <begin position="102"/>
        <end position="114"/>
    </location>
</feature>
<dbReference type="AlphaFoldDB" id="A0A834RG96"/>
<organism evidence="4">
    <name type="scientific">Sarcoptes scabiei</name>
    <name type="common">Itch mite</name>
    <name type="synonym">Acarus scabiei</name>
    <dbReference type="NCBI Taxonomy" id="52283"/>
    <lineage>
        <taxon>Eukaryota</taxon>
        <taxon>Metazoa</taxon>
        <taxon>Ecdysozoa</taxon>
        <taxon>Arthropoda</taxon>
        <taxon>Chelicerata</taxon>
        <taxon>Arachnida</taxon>
        <taxon>Acari</taxon>
        <taxon>Acariformes</taxon>
        <taxon>Sarcoptiformes</taxon>
        <taxon>Astigmata</taxon>
        <taxon>Psoroptidia</taxon>
        <taxon>Sarcoptoidea</taxon>
        <taxon>Sarcoptidae</taxon>
        <taxon>Sarcoptinae</taxon>
        <taxon>Sarcoptes</taxon>
    </lineage>
</organism>
<accession>A0A834RG96</accession>
<dbReference type="EnsemblMetazoa" id="SSS_139s_mrna">
    <property type="protein sequence ID" value="KAF7495320.1"/>
    <property type="gene ID" value="SSS_139"/>
</dbReference>
<dbReference type="Gene3D" id="1.10.10.60">
    <property type="entry name" value="Homeodomain-like"/>
    <property type="match status" value="1"/>
</dbReference>
<evidence type="ECO:0000313" key="4">
    <source>
        <dbReference type="EMBL" id="KAF7495320.1"/>
    </source>
</evidence>
<proteinExistence type="predicted"/>
<reference evidence="4" key="2">
    <citation type="submission" date="2020-01" db="EMBL/GenBank/DDBJ databases">
        <authorList>
            <person name="Korhonen P.K.K."/>
            <person name="Guangxu M.G."/>
            <person name="Wang T.W."/>
            <person name="Stroehlein A.J.S."/>
            <person name="Young N.D."/>
            <person name="Ang C.-S.A."/>
            <person name="Fernando D.W.F."/>
            <person name="Lu H.L."/>
            <person name="Taylor S.T."/>
            <person name="Ehtesham M.E.M."/>
            <person name="Najaraj S.H.N."/>
            <person name="Harsha G.H.G."/>
            <person name="Madugundu A.M."/>
            <person name="Renuse S.R."/>
            <person name="Holt D.H."/>
            <person name="Pandey A.P."/>
            <person name="Papenfuss A.P."/>
            <person name="Gasser R.B.G."/>
            <person name="Fischer K.F."/>
        </authorList>
    </citation>
    <scope>NUCLEOTIDE SEQUENCE</scope>
    <source>
        <strain evidence="4">SSS_KF_BRIS2020</strain>
    </source>
</reference>
<protein>
    <recommendedName>
        <fullName evidence="3">HTH psq-type domain-containing protein</fullName>
    </recommendedName>
</protein>
<dbReference type="InterPro" id="IPR009057">
    <property type="entry name" value="Homeodomain-like_sf"/>
</dbReference>
<dbReference type="Proteomes" id="UP000070412">
    <property type="component" value="Unassembled WGS sequence"/>
</dbReference>
<evidence type="ECO:0000313" key="5">
    <source>
        <dbReference type="EnsemblMetazoa" id="KAF7495320.1"/>
    </source>
</evidence>
<dbReference type="SUPFAM" id="SSF46689">
    <property type="entry name" value="Homeodomain-like"/>
    <property type="match status" value="1"/>
</dbReference>
<evidence type="ECO:0000256" key="1">
    <source>
        <dbReference type="ARBA" id="ARBA00004123"/>
    </source>
</evidence>
<feature type="region of interest" description="Disordered" evidence="2">
    <location>
        <begin position="93"/>
        <end position="133"/>
    </location>
</feature>
<name>A0A834RG96_SARSC</name>
<dbReference type="OrthoDB" id="10495077at2759"/>
<evidence type="ECO:0000313" key="6">
    <source>
        <dbReference type="Proteomes" id="UP000070412"/>
    </source>
</evidence>
<comment type="subcellular location">
    <subcellularLocation>
        <location evidence="1">Nucleus</location>
    </subcellularLocation>
</comment>
<dbReference type="EMBL" id="WVUK01000048">
    <property type="protein sequence ID" value="KAF7495320.1"/>
    <property type="molecule type" value="Genomic_DNA"/>
</dbReference>
<gene>
    <name evidence="4" type="ORF">SSS_139</name>
</gene>
<dbReference type="InterPro" id="IPR007889">
    <property type="entry name" value="HTH_Psq"/>
</dbReference>
<dbReference type="GO" id="GO:0003677">
    <property type="term" value="F:DNA binding"/>
    <property type="evidence" value="ECO:0007669"/>
    <property type="project" value="InterPro"/>
</dbReference>
<reference evidence="5" key="3">
    <citation type="submission" date="2022-06" db="UniProtKB">
        <authorList>
            <consortium name="EnsemblMetazoa"/>
        </authorList>
    </citation>
    <scope>IDENTIFICATION</scope>
</reference>
<dbReference type="GO" id="GO:0005634">
    <property type="term" value="C:nucleus"/>
    <property type="evidence" value="ECO:0007669"/>
    <property type="project" value="UniProtKB-SubCell"/>
</dbReference>